<feature type="coiled-coil region" evidence="1">
    <location>
        <begin position="39"/>
        <end position="73"/>
    </location>
</feature>
<dbReference type="Proteomes" id="UP000195557">
    <property type="component" value="Unassembled WGS sequence"/>
</dbReference>
<evidence type="ECO:0000313" key="3">
    <source>
        <dbReference type="EMBL" id="OUS45046.1"/>
    </source>
</evidence>
<keyword evidence="1" id="KW-0175">Coiled coil</keyword>
<name>A0A1Y5I6D1_OSTTA</name>
<accession>A0A1Y5I6D1</accession>
<evidence type="ECO:0000256" key="1">
    <source>
        <dbReference type="SAM" id="Coils"/>
    </source>
</evidence>
<dbReference type="OMA" id="ARETQTF"/>
<proteinExistence type="predicted"/>
<dbReference type="OrthoDB" id="10541284at2759"/>
<evidence type="ECO:0000256" key="2">
    <source>
        <dbReference type="SAM" id="MobiDB-lite"/>
    </source>
</evidence>
<dbReference type="KEGG" id="ota:OT_ostta15g02190"/>
<protein>
    <submittedName>
        <fullName evidence="3">Uncharacterized protein</fullName>
    </submittedName>
</protein>
<dbReference type="RefSeq" id="XP_003083367.2">
    <property type="nucleotide sequence ID" value="XM_003083319.2"/>
</dbReference>
<sequence length="111" mass="12924">MGTTSRETAKTMMMRQTQEAVGKNLSELQRRRRAVMTRMEANARDGEALRRRAKELEARVARDRERVKSYDKVIAEGEKSLDRILETSEFLLSELARETQGFELDENETEE</sequence>
<feature type="region of interest" description="Disordered" evidence="2">
    <location>
        <begin position="1"/>
        <end position="22"/>
    </location>
</feature>
<dbReference type="AlphaFoldDB" id="A0A1Y5I6D1"/>
<organism evidence="3">
    <name type="scientific">Ostreococcus tauri</name>
    <name type="common">Marine green alga</name>
    <dbReference type="NCBI Taxonomy" id="70448"/>
    <lineage>
        <taxon>Eukaryota</taxon>
        <taxon>Viridiplantae</taxon>
        <taxon>Chlorophyta</taxon>
        <taxon>Mamiellophyceae</taxon>
        <taxon>Mamiellales</taxon>
        <taxon>Bathycoccaceae</taxon>
        <taxon>Ostreococcus</taxon>
    </lineage>
</organism>
<reference evidence="3" key="1">
    <citation type="submission" date="2017-04" db="EMBL/GenBank/DDBJ databases">
        <title>Population genomics of picophytoplankton unveils novel chromosome hypervariability.</title>
        <authorList>
            <consortium name="DOE Joint Genome Institute"/>
            <person name="Blanc-Mathieu R."/>
            <person name="Krasovec M."/>
            <person name="Hebrard M."/>
            <person name="Yau S."/>
            <person name="Desgranges E."/>
            <person name="Martin J."/>
            <person name="Schackwitz W."/>
            <person name="Kuo A."/>
            <person name="Salin G."/>
            <person name="Donnadieu C."/>
            <person name="Desdevises Y."/>
            <person name="Sanchez-Ferandin S."/>
            <person name="Moreau H."/>
            <person name="Rivals E."/>
            <person name="Grigoriev I.V."/>
            <person name="Grimsley N."/>
            <person name="Eyre-Walker A."/>
            <person name="Piganeau G."/>
        </authorList>
    </citation>
    <scope>NUCLEOTIDE SEQUENCE [LARGE SCALE GENOMIC DNA]</scope>
    <source>
        <strain evidence="3">RCC 1115</strain>
    </source>
</reference>
<dbReference type="EMBL" id="KZ155793">
    <property type="protein sequence ID" value="OUS45046.1"/>
    <property type="molecule type" value="Genomic_DNA"/>
</dbReference>
<gene>
    <name evidence="3" type="ORF">BE221DRAFT_82086</name>
</gene>